<feature type="binding site" evidence="12">
    <location>
        <position position="10"/>
    </location>
    <ligand>
        <name>ATP</name>
        <dbReference type="ChEBI" id="CHEBI:30616"/>
    </ligand>
</feature>
<keyword evidence="7 12" id="KW-0547">Nucleotide-binding</keyword>
<evidence type="ECO:0000256" key="6">
    <source>
        <dbReference type="ARBA" id="ARBA00022723"/>
    </source>
</evidence>
<evidence type="ECO:0000256" key="15">
    <source>
        <dbReference type="RuleBase" id="RU004013"/>
    </source>
</evidence>
<comment type="catalytic activity">
    <reaction evidence="12 15">
        <text>a 2'-deoxyribonucleoside 5'-diphosphate + ATP = a 2'-deoxyribonucleoside 5'-triphosphate + ADP</text>
        <dbReference type="Rhea" id="RHEA:44640"/>
        <dbReference type="ChEBI" id="CHEBI:30616"/>
        <dbReference type="ChEBI" id="CHEBI:61560"/>
        <dbReference type="ChEBI" id="CHEBI:73316"/>
        <dbReference type="ChEBI" id="CHEBI:456216"/>
        <dbReference type="EC" id="2.7.4.6"/>
    </reaction>
</comment>
<dbReference type="GO" id="GO:0006228">
    <property type="term" value="P:UTP biosynthetic process"/>
    <property type="evidence" value="ECO:0007669"/>
    <property type="project" value="UniProtKB-UniRule"/>
</dbReference>
<dbReference type="InterPro" id="IPR036850">
    <property type="entry name" value="NDK-like_dom_sf"/>
</dbReference>
<dbReference type="PROSITE" id="PS00469">
    <property type="entry name" value="NDPK"/>
    <property type="match status" value="1"/>
</dbReference>
<keyword evidence="6 12" id="KW-0479">Metal-binding</keyword>
<comment type="function">
    <text evidence="12">Major role in the synthesis of nucleoside triphosphates other than ATP. The ATP gamma phosphate is transferred to the NDP beta phosphate via a ping-pong mechanism, using a phosphorylated active-site intermediate.</text>
</comment>
<evidence type="ECO:0000256" key="5">
    <source>
        <dbReference type="ARBA" id="ARBA00022679"/>
    </source>
</evidence>
<keyword evidence="12" id="KW-0597">Phosphoprotein</keyword>
<feature type="active site" description="Pros-phosphohistidine intermediate" evidence="12">
    <location>
        <position position="120"/>
    </location>
</feature>
<evidence type="ECO:0000256" key="2">
    <source>
        <dbReference type="ARBA" id="ARBA00008142"/>
    </source>
</evidence>
<keyword evidence="11 12" id="KW-0546">Nucleotide metabolism</keyword>
<dbReference type="FunFam" id="3.30.70.141:FF:000003">
    <property type="entry name" value="Nucleoside diphosphate kinase"/>
    <property type="match status" value="1"/>
</dbReference>
<dbReference type="Gene3D" id="3.30.70.141">
    <property type="entry name" value="Nucleoside diphosphate kinase-like domain"/>
    <property type="match status" value="1"/>
</dbReference>
<feature type="binding site" evidence="12">
    <location>
        <position position="58"/>
    </location>
    <ligand>
        <name>ATP</name>
        <dbReference type="ChEBI" id="CHEBI:30616"/>
    </ligand>
</feature>
<dbReference type="HAMAP" id="MF_00451">
    <property type="entry name" value="NDP_kinase"/>
    <property type="match status" value="1"/>
</dbReference>
<dbReference type="GO" id="GO:0006241">
    <property type="term" value="P:CTP biosynthetic process"/>
    <property type="evidence" value="ECO:0007669"/>
    <property type="project" value="UniProtKB-UniRule"/>
</dbReference>
<dbReference type="GO" id="GO:0005524">
    <property type="term" value="F:ATP binding"/>
    <property type="evidence" value="ECO:0007669"/>
    <property type="project" value="UniProtKB-UniRule"/>
</dbReference>
<feature type="binding site" evidence="12">
    <location>
        <position position="103"/>
    </location>
    <ligand>
        <name>ATP</name>
        <dbReference type="ChEBI" id="CHEBI:30616"/>
    </ligand>
</feature>
<gene>
    <name evidence="12 17" type="primary">ndk</name>
    <name evidence="17" type="ORF">K8V08_07400</name>
</gene>
<keyword evidence="9 12" id="KW-0067">ATP-binding</keyword>
<evidence type="ECO:0000259" key="16">
    <source>
        <dbReference type="SMART" id="SM00562"/>
    </source>
</evidence>
<comment type="caution">
    <text evidence="12 13">Lacks conserved residue(s) required for the propagation of feature annotation.</text>
</comment>
<dbReference type="GO" id="GO:0046872">
    <property type="term" value="F:metal ion binding"/>
    <property type="evidence" value="ECO:0007669"/>
    <property type="project" value="UniProtKB-KW"/>
</dbReference>
<keyword evidence="5 12" id="KW-0808">Transferase</keyword>
<evidence type="ECO:0000256" key="13">
    <source>
        <dbReference type="PROSITE-ProRule" id="PRU00706"/>
    </source>
</evidence>
<evidence type="ECO:0000256" key="10">
    <source>
        <dbReference type="ARBA" id="ARBA00022842"/>
    </source>
</evidence>
<comment type="cofactor">
    <cofactor evidence="1 12">
        <name>Mg(2+)</name>
        <dbReference type="ChEBI" id="CHEBI:18420"/>
    </cofactor>
</comment>
<dbReference type="InterPro" id="IPR001564">
    <property type="entry name" value="Nucleoside_diP_kinase"/>
</dbReference>
<evidence type="ECO:0000256" key="7">
    <source>
        <dbReference type="ARBA" id="ARBA00022741"/>
    </source>
</evidence>
<evidence type="ECO:0000256" key="14">
    <source>
        <dbReference type="RuleBase" id="RU004011"/>
    </source>
</evidence>
<dbReference type="Proteomes" id="UP000784435">
    <property type="component" value="Unassembled WGS sequence"/>
</dbReference>
<feature type="binding site" evidence="12">
    <location>
        <position position="86"/>
    </location>
    <ligand>
        <name>ATP</name>
        <dbReference type="ChEBI" id="CHEBI:30616"/>
    </ligand>
</feature>
<dbReference type="Pfam" id="PF00334">
    <property type="entry name" value="NDK"/>
    <property type="match status" value="1"/>
</dbReference>
<keyword evidence="10 12" id="KW-0460">Magnesium</keyword>
<keyword evidence="8 12" id="KW-0418">Kinase</keyword>
<proteinExistence type="inferred from homology"/>
<dbReference type="SUPFAM" id="SSF54919">
    <property type="entry name" value="Nucleoside diphosphate kinase, NDK"/>
    <property type="match status" value="1"/>
</dbReference>
<comment type="subcellular location">
    <subcellularLocation>
        <location evidence="12">Cytoplasm</location>
    </subcellularLocation>
</comment>
<evidence type="ECO:0000256" key="8">
    <source>
        <dbReference type="ARBA" id="ARBA00022777"/>
    </source>
</evidence>
<evidence type="ECO:0000256" key="12">
    <source>
        <dbReference type="HAMAP-Rule" id="MF_00451"/>
    </source>
</evidence>
<dbReference type="GO" id="GO:0005737">
    <property type="term" value="C:cytoplasm"/>
    <property type="evidence" value="ECO:0007669"/>
    <property type="project" value="UniProtKB-SubCell"/>
</dbReference>
<dbReference type="InterPro" id="IPR023005">
    <property type="entry name" value="Nucleoside_diP_kinase_AS"/>
</dbReference>
<organism evidence="17 18">
    <name type="scientific">Brevibacterium senegalense</name>
    <dbReference type="NCBI Taxonomy" id="1033736"/>
    <lineage>
        <taxon>Bacteria</taxon>
        <taxon>Bacillati</taxon>
        <taxon>Actinomycetota</taxon>
        <taxon>Actinomycetes</taxon>
        <taxon>Micrococcales</taxon>
        <taxon>Brevibacteriaceae</taxon>
        <taxon>Brevibacterium</taxon>
    </lineage>
</organism>
<feature type="domain" description="Nucleoside diphosphate kinase-like" evidence="16">
    <location>
        <begin position="2"/>
        <end position="139"/>
    </location>
</feature>
<comment type="similarity">
    <text evidence="2 12 13 14">Belongs to the NDK family.</text>
</comment>
<evidence type="ECO:0000313" key="17">
    <source>
        <dbReference type="EMBL" id="HJG80222.1"/>
    </source>
</evidence>
<dbReference type="InterPro" id="IPR034907">
    <property type="entry name" value="NDK-like_dom"/>
</dbReference>
<reference evidence="17" key="2">
    <citation type="submission" date="2021-09" db="EMBL/GenBank/DDBJ databases">
        <authorList>
            <person name="Gilroy R."/>
        </authorList>
    </citation>
    <scope>NUCLEOTIDE SEQUENCE</scope>
    <source>
        <strain evidence="17">ChiGjej5B5-7349</strain>
    </source>
</reference>
<evidence type="ECO:0000256" key="4">
    <source>
        <dbReference type="ARBA" id="ARBA00017632"/>
    </source>
</evidence>
<evidence type="ECO:0000256" key="11">
    <source>
        <dbReference type="ARBA" id="ARBA00023080"/>
    </source>
</evidence>
<dbReference type="SMART" id="SM00562">
    <property type="entry name" value="NDK"/>
    <property type="match status" value="1"/>
</dbReference>
<feature type="binding site" evidence="12">
    <location>
        <position position="117"/>
    </location>
    <ligand>
        <name>ATP</name>
        <dbReference type="ChEBI" id="CHEBI:30616"/>
    </ligand>
</feature>
<name>A0A921MED0_9MICO</name>
<dbReference type="GO" id="GO:0004550">
    <property type="term" value="F:nucleoside diphosphate kinase activity"/>
    <property type="evidence" value="ECO:0007669"/>
    <property type="project" value="UniProtKB-UniRule"/>
</dbReference>
<dbReference type="NCBIfam" id="NF001908">
    <property type="entry name" value="PRK00668.1"/>
    <property type="match status" value="1"/>
</dbReference>
<sequence>MSERTLILVKPDGVERGLVGDVLARIERKGYVLEQLSMVRATADQLAAHYAEHDGKPFYQPLVDFMSSGPIVALVASGDDVIRGFRVMAGVSDPTEAAPGTIRGDLARDWGEKVQKNIVHGSDSVESAEREIAIWFPTDA</sequence>
<dbReference type="EC" id="2.7.4.6" evidence="3 12"/>
<dbReference type="PROSITE" id="PS51374">
    <property type="entry name" value="NDPK_LIKE"/>
    <property type="match status" value="1"/>
</dbReference>
<comment type="subunit">
    <text evidence="12">Homotetramer.</text>
</comment>
<dbReference type="PANTHER" id="PTHR11349">
    <property type="entry name" value="NUCLEOSIDE DIPHOSPHATE KINASE"/>
    <property type="match status" value="1"/>
</dbReference>
<reference evidence="17" key="1">
    <citation type="journal article" date="2021" name="PeerJ">
        <title>Extensive microbial diversity within the chicken gut microbiome revealed by metagenomics and culture.</title>
        <authorList>
            <person name="Gilroy R."/>
            <person name="Ravi A."/>
            <person name="Getino M."/>
            <person name="Pursley I."/>
            <person name="Horton D.L."/>
            <person name="Alikhan N.F."/>
            <person name="Baker D."/>
            <person name="Gharbi K."/>
            <person name="Hall N."/>
            <person name="Watson M."/>
            <person name="Adriaenssens E.M."/>
            <person name="Foster-Nyarko E."/>
            <person name="Jarju S."/>
            <person name="Secka A."/>
            <person name="Antonio M."/>
            <person name="Oren A."/>
            <person name="Chaudhuri R.R."/>
            <person name="La Ragione R."/>
            <person name="Hildebrand F."/>
            <person name="Pallen M.J."/>
        </authorList>
    </citation>
    <scope>NUCLEOTIDE SEQUENCE</scope>
    <source>
        <strain evidence="17">ChiGjej5B5-7349</strain>
    </source>
</reference>
<dbReference type="CDD" id="cd04413">
    <property type="entry name" value="NDPk_I"/>
    <property type="match status" value="1"/>
</dbReference>
<evidence type="ECO:0000256" key="9">
    <source>
        <dbReference type="ARBA" id="ARBA00022840"/>
    </source>
</evidence>
<evidence type="ECO:0000256" key="3">
    <source>
        <dbReference type="ARBA" id="ARBA00012966"/>
    </source>
</evidence>
<evidence type="ECO:0000256" key="1">
    <source>
        <dbReference type="ARBA" id="ARBA00001946"/>
    </source>
</evidence>
<dbReference type="AlphaFoldDB" id="A0A921MED0"/>
<comment type="caution">
    <text evidence="17">The sequence shown here is derived from an EMBL/GenBank/DDBJ whole genome shotgun (WGS) entry which is preliminary data.</text>
</comment>
<dbReference type="PRINTS" id="PR01243">
    <property type="entry name" value="NUCDPKINASE"/>
</dbReference>
<evidence type="ECO:0000313" key="18">
    <source>
        <dbReference type="Proteomes" id="UP000784435"/>
    </source>
</evidence>
<comment type="catalytic activity">
    <reaction evidence="12">
        <text>a ribonucleoside 5'-diphosphate + ATP = a ribonucleoside 5'-triphosphate + ADP</text>
        <dbReference type="Rhea" id="RHEA:18113"/>
        <dbReference type="ChEBI" id="CHEBI:30616"/>
        <dbReference type="ChEBI" id="CHEBI:57930"/>
        <dbReference type="ChEBI" id="CHEBI:61557"/>
        <dbReference type="ChEBI" id="CHEBI:456216"/>
        <dbReference type="EC" id="2.7.4.6"/>
    </reaction>
</comment>
<dbReference type="GO" id="GO:0006183">
    <property type="term" value="P:GTP biosynthetic process"/>
    <property type="evidence" value="ECO:0007669"/>
    <property type="project" value="UniProtKB-UniRule"/>
</dbReference>
<dbReference type="EMBL" id="DYUK01000155">
    <property type="protein sequence ID" value="HJG80222.1"/>
    <property type="molecule type" value="Genomic_DNA"/>
</dbReference>
<protein>
    <recommendedName>
        <fullName evidence="4 12">Nucleoside diphosphate kinase</fullName>
        <shortName evidence="12">NDK</shortName>
        <shortName evidence="12">NDP kinase</shortName>
        <ecNumber evidence="3 12">2.7.4.6</ecNumber>
    </recommendedName>
    <alternativeName>
        <fullName evidence="12">Nucleoside-2-P kinase</fullName>
    </alternativeName>
</protein>
<keyword evidence="12" id="KW-0963">Cytoplasm</keyword>
<accession>A0A921MED0</accession>